<dbReference type="OrthoDB" id="294843at2759"/>
<feature type="compositionally biased region" description="Polar residues" evidence="1">
    <location>
        <begin position="418"/>
        <end position="427"/>
    </location>
</feature>
<protein>
    <submittedName>
        <fullName evidence="2">Arginine kinase</fullName>
    </submittedName>
</protein>
<evidence type="ECO:0000313" key="2">
    <source>
        <dbReference type="EMBL" id="CDW86461.1"/>
    </source>
</evidence>
<sequence length="965" mass="111843">MNAYGGGHDAQHTSILAKTDYGKKKPDLRRHYPEEWGRFLYNHYDPDVHKKPFNIAMKAPDLYSQGVGLSYKFNNCKVLEKIDVEKKEVDKFKFIRFEEFNQIKDGQVMISIEHCINCQSHNTSTKHDENKYRAFANHMQASVREQFPQVLVIVKPITTDQDEKIKHLRVDYQKDSDKPTLIDQQLKPTRIGALEVQLLTRNEGRLTEKILHSKLKSGMWPSVALILEKIHFFLPRVPKVTIQLFRDNHAHLPYSDNDDNDAGDFKDFQVKIQSSYNSTASQHQLSQYLQQSEQEKLTIQMMARHKRLLGTNKTARPSSAKTYIGVSESLNQVSLFKTQNQFYQKNFQSYTTLPNVRPISASTYQISQRSFDNIHQPGLSIQQSPYNNAKTIQHFQQQQTLSHSKRPISAFTNLSKLSKSSRPMSAQTRKKSNQHSVKKTGRGLGYFGDDNDKVKETEQRFQNEQNYKVKEIDRKADDAGKIVLQHIPVGYYSIDVKGNDFYMSSSKVVNVVNEEDKDEITIFVGVKPRIDTDTEFTFYNENQGNKTHEKLKPEIVEAKAILLPKIISSNDHPEIDDMEEEEYEFDILWDSQKQLWVTTIKTGHYLINVKARGYKEFNKYVHIQERELSFVLTPINYKIPHLLVQAINVNTGKPLKNVVFEFWKESNQQPEEGLSDENGAYSFGVRQIGIQHVVAKKSGFVSIHKTINFTNGFLLRNEDKIITIPMIKEQPVDSAKAFAILTYNGKLTNVKLKALTTNDHSLDTHTISQNLQFVEIDVSQMTSYNVNEESPDKKQGDHNPSVRFVAKIEDQPELLAFDPAMLDRNYKNALQDYNLQFTIVYRDHQGGNQYRVRTLESPSFIDGDVWDICFFCSPSIIETNIIIHHVPRANNFFAYYQKLSVFFRNRRTQKFNQTLGKFTHINDLFQVSMLMESIEWTILGQMRENLQTIQATYLQINFQAMTKRR</sequence>
<reference evidence="2 3" key="1">
    <citation type="submission" date="2014-06" db="EMBL/GenBank/DDBJ databases">
        <authorList>
            <person name="Swart Estienne"/>
        </authorList>
    </citation>
    <scope>NUCLEOTIDE SEQUENCE [LARGE SCALE GENOMIC DNA]</scope>
    <source>
        <strain evidence="2 3">130c</strain>
    </source>
</reference>
<feature type="region of interest" description="Disordered" evidence="1">
    <location>
        <begin position="418"/>
        <end position="451"/>
    </location>
</feature>
<dbReference type="AlphaFoldDB" id="A0A078AWP3"/>
<evidence type="ECO:0000256" key="1">
    <source>
        <dbReference type="SAM" id="MobiDB-lite"/>
    </source>
</evidence>
<name>A0A078AWP3_STYLE</name>
<evidence type="ECO:0000313" key="3">
    <source>
        <dbReference type="Proteomes" id="UP000039865"/>
    </source>
</evidence>
<keyword evidence="3" id="KW-1185">Reference proteome</keyword>
<proteinExistence type="predicted"/>
<feature type="compositionally biased region" description="Basic residues" evidence="1">
    <location>
        <begin position="428"/>
        <end position="441"/>
    </location>
</feature>
<dbReference type="InParanoid" id="A0A078AWP3"/>
<dbReference type="Proteomes" id="UP000039865">
    <property type="component" value="Unassembled WGS sequence"/>
</dbReference>
<organism evidence="2 3">
    <name type="scientific">Stylonychia lemnae</name>
    <name type="common">Ciliate</name>
    <dbReference type="NCBI Taxonomy" id="5949"/>
    <lineage>
        <taxon>Eukaryota</taxon>
        <taxon>Sar</taxon>
        <taxon>Alveolata</taxon>
        <taxon>Ciliophora</taxon>
        <taxon>Intramacronucleata</taxon>
        <taxon>Spirotrichea</taxon>
        <taxon>Stichotrichia</taxon>
        <taxon>Sporadotrichida</taxon>
        <taxon>Oxytrichidae</taxon>
        <taxon>Stylonychinae</taxon>
        <taxon>Stylonychia</taxon>
    </lineage>
</organism>
<keyword evidence="2" id="KW-0808">Transferase</keyword>
<dbReference type="EMBL" id="CCKQ01014667">
    <property type="protein sequence ID" value="CDW86461.1"/>
    <property type="molecule type" value="Genomic_DNA"/>
</dbReference>
<accession>A0A078AWP3</accession>
<dbReference type="GO" id="GO:0016301">
    <property type="term" value="F:kinase activity"/>
    <property type="evidence" value="ECO:0007669"/>
    <property type="project" value="UniProtKB-KW"/>
</dbReference>
<gene>
    <name evidence="2" type="primary">Contig8430.g8988</name>
    <name evidence="2" type="ORF">STYLEM_15556</name>
</gene>
<keyword evidence="2" id="KW-0418">Kinase</keyword>